<dbReference type="InterPro" id="IPR001789">
    <property type="entry name" value="Sig_transdc_resp-reg_receiver"/>
</dbReference>
<evidence type="ECO:0000256" key="1">
    <source>
        <dbReference type="ARBA" id="ARBA00022553"/>
    </source>
</evidence>
<dbReference type="OrthoDB" id="271936at2"/>
<dbReference type="Pfam" id="PF00072">
    <property type="entry name" value="Response_reg"/>
    <property type="match status" value="1"/>
</dbReference>
<sequence length="158" mass="16993">MDIFVVDDERIIAETLAIILRGFGYDAIAFCGALPALKARALRPKLLLTDYNMPDLDGVTLIRRFLADQQGIAAILFTGNDGHCSTELQDYGRDPRRRVLIKPLAPERLLEEVAMLIGAPSGAPAGRLADFQHGTPVCGAALEACSTTRKGQAVCGNL</sequence>
<dbReference type="PROSITE" id="PS50110">
    <property type="entry name" value="RESPONSE_REGULATORY"/>
    <property type="match status" value="1"/>
</dbReference>
<dbReference type="GO" id="GO:0000160">
    <property type="term" value="P:phosphorelay signal transduction system"/>
    <property type="evidence" value="ECO:0007669"/>
    <property type="project" value="InterPro"/>
</dbReference>
<reference evidence="4 5" key="1">
    <citation type="submission" date="2016-10" db="EMBL/GenBank/DDBJ databases">
        <authorList>
            <person name="de Groot N.N."/>
        </authorList>
    </citation>
    <scope>NUCLEOTIDE SEQUENCE [LARGE SCALE GENOMIC DNA]</scope>
    <source>
        <strain evidence="4 5">DSM 22489</strain>
    </source>
</reference>
<dbReference type="Proteomes" id="UP000236728">
    <property type="component" value="Unassembled WGS sequence"/>
</dbReference>
<dbReference type="InterPro" id="IPR050595">
    <property type="entry name" value="Bact_response_regulator"/>
</dbReference>
<dbReference type="RefSeq" id="WP_160115136.1">
    <property type="nucleotide sequence ID" value="NZ_FNVA01000004.1"/>
</dbReference>
<dbReference type="SUPFAM" id="SSF52172">
    <property type="entry name" value="CheY-like"/>
    <property type="match status" value="1"/>
</dbReference>
<protein>
    <submittedName>
        <fullName evidence="4">Two-component system, chemotaxis family, response regulator CheY</fullName>
    </submittedName>
</protein>
<feature type="modified residue" description="4-aspartylphosphate" evidence="2">
    <location>
        <position position="50"/>
    </location>
</feature>
<evidence type="ECO:0000259" key="3">
    <source>
        <dbReference type="PROSITE" id="PS50110"/>
    </source>
</evidence>
<dbReference type="Gene3D" id="3.40.50.2300">
    <property type="match status" value="1"/>
</dbReference>
<evidence type="ECO:0000313" key="5">
    <source>
        <dbReference type="Proteomes" id="UP000236728"/>
    </source>
</evidence>
<dbReference type="SMART" id="SM00448">
    <property type="entry name" value="REC"/>
    <property type="match status" value="1"/>
</dbReference>
<proteinExistence type="predicted"/>
<feature type="domain" description="Response regulatory" evidence="3">
    <location>
        <begin position="2"/>
        <end position="117"/>
    </location>
</feature>
<dbReference type="EMBL" id="FNVA01000004">
    <property type="protein sequence ID" value="SEG33467.1"/>
    <property type="molecule type" value="Genomic_DNA"/>
</dbReference>
<dbReference type="PANTHER" id="PTHR44591:SF3">
    <property type="entry name" value="RESPONSE REGULATORY DOMAIN-CONTAINING PROTEIN"/>
    <property type="match status" value="1"/>
</dbReference>
<organism evidence="4 5">
    <name type="scientific">Bryocella elongata</name>
    <dbReference type="NCBI Taxonomy" id="863522"/>
    <lineage>
        <taxon>Bacteria</taxon>
        <taxon>Pseudomonadati</taxon>
        <taxon>Acidobacteriota</taxon>
        <taxon>Terriglobia</taxon>
        <taxon>Terriglobales</taxon>
        <taxon>Acidobacteriaceae</taxon>
        <taxon>Bryocella</taxon>
    </lineage>
</organism>
<dbReference type="AlphaFoldDB" id="A0A1H5ZCT8"/>
<keyword evidence="5" id="KW-1185">Reference proteome</keyword>
<dbReference type="PANTHER" id="PTHR44591">
    <property type="entry name" value="STRESS RESPONSE REGULATOR PROTEIN 1"/>
    <property type="match status" value="1"/>
</dbReference>
<keyword evidence="1 2" id="KW-0597">Phosphoprotein</keyword>
<accession>A0A1H5ZCT8</accession>
<evidence type="ECO:0000313" key="4">
    <source>
        <dbReference type="EMBL" id="SEG33467.1"/>
    </source>
</evidence>
<gene>
    <name evidence="4" type="ORF">SAMN05421819_2557</name>
</gene>
<name>A0A1H5ZCT8_9BACT</name>
<dbReference type="InterPro" id="IPR011006">
    <property type="entry name" value="CheY-like_superfamily"/>
</dbReference>
<evidence type="ECO:0000256" key="2">
    <source>
        <dbReference type="PROSITE-ProRule" id="PRU00169"/>
    </source>
</evidence>
<dbReference type="CDD" id="cd00156">
    <property type="entry name" value="REC"/>
    <property type="match status" value="1"/>
</dbReference>